<dbReference type="NCBIfam" id="TIGR00250">
    <property type="entry name" value="RNAse_H_YqgF"/>
    <property type="match status" value="1"/>
</dbReference>
<reference evidence="8 9" key="1">
    <citation type="journal article" date="2014" name="Genome Announc.">
        <title>Draft genome sequences of eight enterohepatic helicobacter species isolated from both laboratory and wild rodents.</title>
        <authorList>
            <person name="Sheh A."/>
            <person name="Shen Z."/>
            <person name="Fox J.G."/>
        </authorList>
    </citation>
    <scope>NUCLEOTIDE SEQUENCE [LARGE SCALE GENOMIC DNA]</scope>
    <source>
        <strain evidence="8 9">MIT 98-6810</strain>
    </source>
</reference>
<evidence type="ECO:0000313" key="8">
    <source>
        <dbReference type="EMBL" id="TLD78899.1"/>
    </source>
</evidence>
<dbReference type="InterPro" id="IPR006641">
    <property type="entry name" value="YqgF/RNaseH-like_dom"/>
</dbReference>
<dbReference type="GO" id="GO:0005829">
    <property type="term" value="C:cytosol"/>
    <property type="evidence" value="ECO:0007669"/>
    <property type="project" value="TreeGrafter"/>
</dbReference>
<protein>
    <recommendedName>
        <fullName evidence="5">Putative pre-16S rRNA nuclease</fullName>
        <ecNumber evidence="5">3.1.-.-</ecNumber>
    </recommendedName>
</protein>
<dbReference type="OrthoDB" id="9796140at2"/>
<evidence type="ECO:0000313" key="10">
    <source>
        <dbReference type="Proteomes" id="UP000064525"/>
    </source>
</evidence>
<evidence type="ECO:0000313" key="9">
    <source>
        <dbReference type="Proteomes" id="UP000029925"/>
    </source>
</evidence>
<dbReference type="AlphaFoldDB" id="A0A099UIV3"/>
<dbReference type="Proteomes" id="UP000029925">
    <property type="component" value="Unassembled WGS sequence"/>
</dbReference>
<dbReference type="KEGG" id="hty:BN2458_PEG2027"/>
<comment type="subcellular location">
    <subcellularLocation>
        <location evidence="5">Cytoplasm</location>
    </subcellularLocation>
</comment>
<dbReference type="GO" id="GO:0004518">
    <property type="term" value="F:nuclease activity"/>
    <property type="evidence" value="ECO:0007669"/>
    <property type="project" value="UniProtKB-KW"/>
</dbReference>
<keyword evidence="1 5" id="KW-0963">Cytoplasm</keyword>
<keyword evidence="3 5" id="KW-0540">Nuclease</keyword>
<dbReference type="EMBL" id="JRPF02000003">
    <property type="protein sequence ID" value="TLD78899.1"/>
    <property type="molecule type" value="Genomic_DNA"/>
</dbReference>
<proteinExistence type="inferred from homology"/>
<gene>
    <name evidence="8" type="primary">ruvX</name>
    <name evidence="7" type="ORF">BN2458_PEG2027</name>
    <name evidence="8" type="ORF">LS75_003885</name>
</gene>
<organism evidence="7 10">
    <name type="scientific">Helicobacter typhlonius</name>
    <dbReference type="NCBI Taxonomy" id="76936"/>
    <lineage>
        <taxon>Bacteria</taxon>
        <taxon>Pseudomonadati</taxon>
        <taxon>Campylobacterota</taxon>
        <taxon>Epsilonproteobacteria</taxon>
        <taxon>Campylobacterales</taxon>
        <taxon>Helicobacteraceae</taxon>
        <taxon>Helicobacter</taxon>
    </lineage>
</organism>
<dbReference type="PATRIC" id="fig|76936.10.peg.1977"/>
<dbReference type="GO" id="GO:0016788">
    <property type="term" value="F:hydrolase activity, acting on ester bonds"/>
    <property type="evidence" value="ECO:0007669"/>
    <property type="project" value="UniProtKB-UniRule"/>
</dbReference>
<accession>A0A099UIV3</accession>
<dbReference type="Gene3D" id="3.30.420.140">
    <property type="entry name" value="YqgF/RNase H-like domain"/>
    <property type="match status" value="1"/>
</dbReference>
<dbReference type="Proteomes" id="UP000064525">
    <property type="component" value="Chromosome I"/>
</dbReference>
<dbReference type="PANTHER" id="PTHR33317:SF4">
    <property type="entry name" value="POLYNUCLEOTIDYL TRANSFERASE, RIBONUCLEASE H-LIKE SUPERFAMILY PROTEIN"/>
    <property type="match status" value="1"/>
</dbReference>
<evidence type="ECO:0000256" key="2">
    <source>
        <dbReference type="ARBA" id="ARBA00022517"/>
    </source>
</evidence>
<evidence type="ECO:0000256" key="1">
    <source>
        <dbReference type="ARBA" id="ARBA00022490"/>
    </source>
</evidence>
<dbReference type="SUPFAM" id="SSF53098">
    <property type="entry name" value="Ribonuclease H-like"/>
    <property type="match status" value="1"/>
</dbReference>
<dbReference type="CDD" id="cd16964">
    <property type="entry name" value="YqgF"/>
    <property type="match status" value="1"/>
</dbReference>
<evidence type="ECO:0000256" key="4">
    <source>
        <dbReference type="ARBA" id="ARBA00022801"/>
    </source>
</evidence>
<evidence type="ECO:0000256" key="3">
    <source>
        <dbReference type="ARBA" id="ARBA00022722"/>
    </source>
</evidence>
<dbReference type="InterPro" id="IPR005227">
    <property type="entry name" value="YqgF"/>
</dbReference>
<dbReference type="PANTHER" id="PTHR33317">
    <property type="entry name" value="POLYNUCLEOTIDYL TRANSFERASE, RIBONUCLEASE H-LIKE SUPERFAMILY PROTEIN"/>
    <property type="match status" value="1"/>
</dbReference>
<evidence type="ECO:0000313" key="7">
    <source>
        <dbReference type="EMBL" id="CUU40910.1"/>
    </source>
</evidence>
<evidence type="ECO:0000259" key="6">
    <source>
        <dbReference type="SMART" id="SM00732"/>
    </source>
</evidence>
<name>A0A099UIV3_9HELI</name>
<dbReference type="SMART" id="SM00732">
    <property type="entry name" value="YqgFc"/>
    <property type="match status" value="1"/>
</dbReference>
<dbReference type="HAMAP" id="MF_00651">
    <property type="entry name" value="Nuclease_YqgF"/>
    <property type="match status" value="1"/>
</dbReference>
<comment type="similarity">
    <text evidence="5">Belongs to the YqgF HJR family.</text>
</comment>
<dbReference type="EC" id="3.1.-.-" evidence="5"/>
<reference evidence="10" key="3">
    <citation type="submission" date="2015-11" db="EMBL/GenBank/DDBJ databases">
        <authorList>
            <person name="Anvar S.Y."/>
        </authorList>
    </citation>
    <scope>NUCLEOTIDE SEQUENCE [LARGE SCALE GENOMIC DNA]</scope>
</reference>
<dbReference type="FunFam" id="3.30.420.140:FF:000013">
    <property type="entry name" value="Putative pre-16S rRNA nuclease"/>
    <property type="match status" value="1"/>
</dbReference>
<feature type="domain" description="YqgF/RNase H-like" evidence="6">
    <location>
        <begin position="4"/>
        <end position="100"/>
    </location>
</feature>
<keyword evidence="4 5" id="KW-0378">Hydrolase</keyword>
<dbReference type="InterPro" id="IPR037027">
    <property type="entry name" value="YqgF/RNaseH-like_dom_sf"/>
</dbReference>
<dbReference type="Pfam" id="PF03652">
    <property type="entry name" value="RuvX"/>
    <property type="match status" value="1"/>
</dbReference>
<keyword evidence="2 5" id="KW-0690">Ribosome biogenesis</keyword>
<reference evidence="7" key="2">
    <citation type="submission" date="2015-11" db="EMBL/GenBank/DDBJ databases">
        <authorList>
            <person name="Zhang Y."/>
            <person name="Guo Z."/>
        </authorList>
    </citation>
    <scope>NUCLEOTIDE SEQUENCE</scope>
    <source>
        <strain evidence="7">1</strain>
    </source>
</reference>
<comment type="function">
    <text evidence="5">Could be a nuclease involved in processing of the 5'-end of pre-16S rRNA.</text>
</comment>
<evidence type="ECO:0000256" key="5">
    <source>
        <dbReference type="HAMAP-Rule" id="MF_00651"/>
    </source>
</evidence>
<keyword evidence="9" id="KW-1185">Reference proteome</keyword>
<dbReference type="STRING" id="76936.BN2458_PEG2027"/>
<dbReference type="GO" id="GO:0000967">
    <property type="term" value="P:rRNA 5'-end processing"/>
    <property type="evidence" value="ECO:0007669"/>
    <property type="project" value="UniProtKB-UniRule"/>
</dbReference>
<sequence>MKEINILACDVGLKRIGIAILKEGIILPLEPISRHNRNQAAKELDNVLKERDIHILVVGIPSGGEAEHSDMQKRISHFISLLSFEGEICFVNEDYTSSNALQSLSYMKRQNRAKAQKDGRIDSLSACEILQRYMQSHNITQST</sequence>
<dbReference type="EMBL" id="LN907858">
    <property type="protein sequence ID" value="CUU40910.1"/>
    <property type="molecule type" value="Genomic_DNA"/>
</dbReference>
<dbReference type="GeneID" id="78152134"/>
<dbReference type="InterPro" id="IPR012337">
    <property type="entry name" value="RNaseH-like_sf"/>
</dbReference>
<dbReference type="RefSeq" id="WP_034342423.1">
    <property type="nucleotide sequence ID" value="NZ_CAJTQN010000001.1"/>
</dbReference>
<dbReference type="NCBIfam" id="NF001026">
    <property type="entry name" value="PRK00109.2-2"/>
    <property type="match status" value="1"/>
</dbReference>